<dbReference type="PANTHER" id="PTHR43221">
    <property type="entry name" value="PROTEASE HTPX"/>
    <property type="match status" value="1"/>
</dbReference>
<evidence type="ECO:0000256" key="9">
    <source>
        <dbReference type="ARBA" id="ARBA00022989"/>
    </source>
</evidence>
<feature type="repeat" description="TPR" evidence="12">
    <location>
        <begin position="432"/>
        <end position="465"/>
    </location>
</feature>
<keyword evidence="8" id="KW-0862">Zinc</keyword>
<evidence type="ECO:0000256" key="10">
    <source>
        <dbReference type="ARBA" id="ARBA00023049"/>
    </source>
</evidence>
<evidence type="ECO:0000259" key="14">
    <source>
        <dbReference type="Pfam" id="PF01435"/>
    </source>
</evidence>
<evidence type="ECO:0000256" key="6">
    <source>
        <dbReference type="ARBA" id="ARBA00022723"/>
    </source>
</evidence>
<name>A0ABU1RTD8_9GAMM</name>
<keyword evidence="10" id="KW-0482">Metalloprotease</keyword>
<keyword evidence="12" id="KW-0802">TPR repeat</keyword>
<dbReference type="PANTHER" id="PTHR43221:SF1">
    <property type="entry name" value="PROTEASE HTPX"/>
    <property type="match status" value="1"/>
</dbReference>
<dbReference type="EMBL" id="JAVDTT010000002">
    <property type="protein sequence ID" value="MDR6842035.1"/>
    <property type="molecule type" value="Genomic_DNA"/>
</dbReference>
<dbReference type="SUPFAM" id="SSF48452">
    <property type="entry name" value="TPR-like"/>
    <property type="match status" value="1"/>
</dbReference>
<evidence type="ECO:0000256" key="5">
    <source>
        <dbReference type="ARBA" id="ARBA00022692"/>
    </source>
</evidence>
<feature type="domain" description="Peptidase M48" evidence="14">
    <location>
        <begin position="103"/>
        <end position="334"/>
    </location>
</feature>
<proteinExistence type="predicted"/>
<dbReference type="Pfam" id="PF01435">
    <property type="entry name" value="Peptidase_M48"/>
    <property type="match status" value="1"/>
</dbReference>
<dbReference type="Gene3D" id="3.30.2010.10">
    <property type="entry name" value="Metalloproteases ('zincins'), catalytic domain"/>
    <property type="match status" value="1"/>
</dbReference>
<evidence type="ECO:0000256" key="11">
    <source>
        <dbReference type="ARBA" id="ARBA00023136"/>
    </source>
</evidence>
<evidence type="ECO:0000256" key="4">
    <source>
        <dbReference type="ARBA" id="ARBA00022670"/>
    </source>
</evidence>
<evidence type="ECO:0000256" key="2">
    <source>
        <dbReference type="ARBA" id="ARBA00004651"/>
    </source>
</evidence>
<feature type="transmembrane region" description="Helical" evidence="13">
    <location>
        <begin position="69"/>
        <end position="88"/>
    </location>
</feature>
<dbReference type="InterPro" id="IPR050083">
    <property type="entry name" value="HtpX_protease"/>
</dbReference>
<keyword evidence="5 13" id="KW-0812">Transmembrane</keyword>
<dbReference type="CDD" id="cd07328">
    <property type="entry name" value="M48_Ste24p_like"/>
    <property type="match status" value="1"/>
</dbReference>
<comment type="caution">
    <text evidence="15">The sequence shown here is derived from an EMBL/GenBank/DDBJ whole genome shotgun (WGS) entry which is preliminary data.</text>
</comment>
<keyword evidence="9 13" id="KW-1133">Transmembrane helix</keyword>
<comment type="subcellular location">
    <subcellularLocation>
        <location evidence="2">Cell membrane</location>
        <topology evidence="2">Multi-pass membrane protein</topology>
    </subcellularLocation>
</comment>
<gene>
    <name evidence="15" type="ORF">J2W94_002320</name>
</gene>
<dbReference type="RefSeq" id="WP_310093396.1">
    <property type="nucleotide sequence ID" value="NZ_JAVDTT010000002.1"/>
</dbReference>
<reference evidence="15 16" key="1">
    <citation type="submission" date="2023-07" db="EMBL/GenBank/DDBJ databases">
        <title>Sorghum-associated microbial communities from plants grown in Nebraska, USA.</title>
        <authorList>
            <person name="Schachtman D."/>
        </authorList>
    </citation>
    <scope>NUCLEOTIDE SEQUENCE [LARGE SCALE GENOMIC DNA]</scope>
    <source>
        <strain evidence="15 16">BE107</strain>
    </source>
</reference>
<evidence type="ECO:0000256" key="3">
    <source>
        <dbReference type="ARBA" id="ARBA00022475"/>
    </source>
</evidence>
<evidence type="ECO:0000256" key="1">
    <source>
        <dbReference type="ARBA" id="ARBA00001947"/>
    </source>
</evidence>
<evidence type="ECO:0000256" key="13">
    <source>
        <dbReference type="SAM" id="Phobius"/>
    </source>
</evidence>
<dbReference type="Gene3D" id="1.25.40.10">
    <property type="entry name" value="Tetratricopeptide repeat domain"/>
    <property type="match status" value="1"/>
</dbReference>
<evidence type="ECO:0000313" key="15">
    <source>
        <dbReference type="EMBL" id="MDR6842035.1"/>
    </source>
</evidence>
<organism evidence="15 16">
    <name type="scientific">Pseudoxanthomonas sacheonensis</name>
    <dbReference type="NCBI Taxonomy" id="443615"/>
    <lineage>
        <taxon>Bacteria</taxon>
        <taxon>Pseudomonadati</taxon>
        <taxon>Pseudomonadota</taxon>
        <taxon>Gammaproteobacteria</taxon>
        <taxon>Lysobacterales</taxon>
        <taxon>Lysobacteraceae</taxon>
        <taxon>Pseudoxanthomonas</taxon>
    </lineage>
</organism>
<dbReference type="GO" id="GO:0008233">
    <property type="term" value="F:peptidase activity"/>
    <property type="evidence" value="ECO:0007669"/>
    <property type="project" value="UniProtKB-KW"/>
</dbReference>
<accession>A0ABU1RTD8</accession>
<keyword evidence="3" id="KW-1003">Cell membrane</keyword>
<feature type="transmembrane region" description="Helical" evidence="13">
    <location>
        <begin position="29"/>
        <end position="57"/>
    </location>
</feature>
<evidence type="ECO:0000256" key="12">
    <source>
        <dbReference type="PROSITE-ProRule" id="PRU00339"/>
    </source>
</evidence>
<evidence type="ECO:0000256" key="8">
    <source>
        <dbReference type="ARBA" id="ARBA00022833"/>
    </source>
</evidence>
<dbReference type="InterPro" id="IPR019734">
    <property type="entry name" value="TPR_rpt"/>
</dbReference>
<evidence type="ECO:0000256" key="7">
    <source>
        <dbReference type="ARBA" id="ARBA00022801"/>
    </source>
</evidence>
<dbReference type="InterPro" id="IPR011990">
    <property type="entry name" value="TPR-like_helical_dom_sf"/>
</dbReference>
<dbReference type="GO" id="GO:0006508">
    <property type="term" value="P:proteolysis"/>
    <property type="evidence" value="ECO:0007669"/>
    <property type="project" value="UniProtKB-KW"/>
</dbReference>
<keyword evidence="6" id="KW-0479">Metal-binding</keyword>
<dbReference type="PROSITE" id="PS50005">
    <property type="entry name" value="TPR"/>
    <property type="match status" value="1"/>
</dbReference>
<keyword evidence="16" id="KW-1185">Reference proteome</keyword>
<keyword evidence="7" id="KW-0378">Hydrolase</keyword>
<dbReference type="Proteomes" id="UP001254759">
    <property type="component" value="Unassembled WGS sequence"/>
</dbReference>
<evidence type="ECO:0000313" key="16">
    <source>
        <dbReference type="Proteomes" id="UP001254759"/>
    </source>
</evidence>
<sequence length="611" mass="67692">MQSAQARRRLVERLEREAEQAPGRYLLKLALLAALGYAVLAATLLSTLGALAFMLLYLLVVRPAVDPYMAFPLVVLGVASTVVLRALWIRFVLPEGHELQADEAPELRAEVERVRKEVGAASLHGIVINRELNAAAAFVPRGLGLWGQRHYLILGLPLLQTLDRRELAAVVAHEFGHFHGGHGDFSGWIYRLRLSWHRLLEGMAGGGVWGGQLLWVFFRWYAPYFEAYSQVLARRQEYAADAVAAQVAGADAAASALVRIELASDWMQGEFWPEVRQLVRGQSYPPIAVHTQLAEQLLRELRRDARLPAGVLTRQPALEDTHPTLLKRIAAMQAEPRQFTGEAVPASGLLGELDARLQQRFSLEWRKEEESDWKARYQQAQRERARLAELEAHPTHTPGEAVELACLAEDYQPGVDALPLYQAALLRAPSHGHGHFRLGALLLKRDRQEEGLQHLQRAMELDPALIDPSLRALDAHARGQPQQSPLHATLESLHTRYAASAGQAQSSDTEALQPHALDAAQLRVLARTLRGYDKVRQAWVVRRPLSGLEVLPHYLVLLDWAGSVASERGALPRIASQLQLPGSCTVLSAASDAEQARAIRSSAGEPAYRRP</sequence>
<protein>
    <submittedName>
        <fullName evidence="15">Zn-dependent protease with chaperone function</fullName>
    </submittedName>
</protein>
<keyword evidence="11 13" id="KW-0472">Membrane</keyword>
<comment type="cofactor">
    <cofactor evidence="1">
        <name>Zn(2+)</name>
        <dbReference type="ChEBI" id="CHEBI:29105"/>
    </cofactor>
</comment>
<keyword evidence="4 15" id="KW-0645">Protease</keyword>
<dbReference type="InterPro" id="IPR001915">
    <property type="entry name" value="Peptidase_M48"/>
</dbReference>